<keyword evidence="7 9" id="KW-0573">Peptidoglycan synthesis</keyword>
<dbReference type="Pfam" id="PF03734">
    <property type="entry name" value="YkuD"/>
    <property type="match status" value="1"/>
</dbReference>
<evidence type="ECO:0000313" key="12">
    <source>
        <dbReference type="Proteomes" id="UP000757890"/>
    </source>
</evidence>
<keyword evidence="6 9" id="KW-0133">Cell shape</keyword>
<dbReference type="SUPFAM" id="SSF141523">
    <property type="entry name" value="L,D-transpeptidase catalytic domain-like"/>
    <property type="match status" value="1"/>
</dbReference>
<dbReference type="GO" id="GO:0071555">
    <property type="term" value="P:cell wall organization"/>
    <property type="evidence" value="ECO:0007669"/>
    <property type="project" value="UniProtKB-UniRule"/>
</dbReference>
<evidence type="ECO:0000256" key="2">
    <source>
        <dbReference type="ARBA" id="ARBA00005992"/>
    </source>
</evidence>
<evidence type="ECO:0000313" key="11">
    <source>
        <dbReference type="EMBL" id="MBF1129832.1"/>
    </source>
</evidence>
<evidence type="ECO:0000256" key="6">
    <source>
        <dbReference type="ARBA" id="ARBA00022960"/>
    </source>
</evidence>
<dbReference type="PANTHER" id="PTHR30582">
    <property type="entry name" value="L,D-TRANSPEPTIDASE"/>
    <property type="match status" value="1"/>
</dbReference>
<dbReference type="GO" id="GO:0005576">
    <property type="term" value="C:extracellular region"/>
    <property type="evidence" value="ECO:0007669"/>
    <property type="project" value="TreeGrafter"/>
</dbReference>
<dbReference type="AlphaFoldDB" id="A0A930B8Z6"/>
<reference evidence="11" key="1">
    <citation type="submission" date="2020-04" db="EMBL/GenBank/DDBJ databases">
        <title>Deep metagenomics examines the oral microbiome during advanced dental caries in children, revealing novel taxa and co-occurrences with host molecules.</title>
        <authorList>
            <person name="Baker J.L."/>
            <person name="Morton J.T."/>
            <person name="Dinis M."/>
            <person name="Alvarez R."/>
            <person name="Tran N.C."/>
            <person name="Knight R."/>
            <person name="Edlund A."/>
        </authorList>
    </citation>
    <scope>NUCLEOTIDE SEQUENCE</scope>
    <source>
        <strain evidence="11">JCVI_32_bin.14</strain>
    </source>
</reference>
<evidence type="ECO:0000256" key="1">
    <source>
        <dbReference type="ARBA" id="ARBA00004752"/>
    </source>
</evidence>
<dbReference type="GO" id="GO:0016757">
    <property type="term" value="F:glycosyltransferase activity"/>
    <property type="evidence" value="ECO:0007669"/>
    <property type="project" value="UniProtKB-KW"/>
</dbReference>
<sequence length="351" mass="38438">MNNGVDMLLHKKITALCCIVFLLAGVGGYTADAAINTEVGSLSGMPLPAPKKSETGKKIILNLASRLLTLYEGTEKVRIYPVAVGAPETPSPVGEFSISEKEVNPSWTDPKTEITVPSGPSNPLGYRWLGLYGNYGIHGTNAPWSIGRSVSHGCIRMYEEDVEELFESVPMGTPVEIIYDRVIMEEAPDHTVSYYIYPDGYGWEPLTVSSVKEYLARYGVEDFATPDEVYHKIIASDGSVTYVAKHYDLVINGRKLKKKALGKDGSIWIPAVETSVAAKVGAYWDGETNTLMTRLGKVPGIVKSDVVYINEKDLESVFHIKGHLTEDLVYEAEALPTAEPASKTIVLGRKY</sequence>
<protein>
    <submittedName>
        <fullName evidence="11">L,D-transpeptidase</fullName>
    </submittedName>
</protein>
<evidence type="ECO:0000256" key="3">
    <source>
        <dbReference type="ARBA" id="ARBA00022676"/>
    </source>
</evidence>
<evidence type="ECO:0000256" key="5">
    <source>
        <dbReference type="ARBA" id="ARBA00022801"/>
    </source>
</evidence>
<dbReference type="GO" id="GO:0071972">
    <property type="term" value="F:peptidoglycan L,D-transpeptidase activity"/>
    <property type="evidence" value="ECO:0007669"/>
    <property type="project" value="TreeGrafter"/>
</dbReference>
<evidence type="ECO:0000256" key="8">
    <source>
        <dbReference type="ARBA" id="ARBA00023316"/>
    </source>
</evidence>
<keyword evidence="8 9" id="KW-0961">Cell wall biogenesis/degradation</keyword>
<keyword evidence="4" id="KW-0808">Transferase</keyword>
<proteinExistence type="inferred from homology"/>
<feature type="domain" description="L,D-TPase catalytic" evidence="10">
    <location>
        <begin position="57"/>
        <end position="178"/>
    </location>
</feature>
<name>A0A930B8Z6_9FIRM</name>
<dbReference type="Proteomes" id="UP000757890">
    <property type="component" value="Unassembled WGS sequence"/>
</dbReference>
<keyword evidence="5" id="KW-0378">Hydrolase</keyword>
<dbReference type="InterPro" id="IPR005490">
    <property type="entry name" value="LD_TPept_cat_dom"/>
</dbReference>
<comment type="caution">
    <text evidence="11">The sequence shown here is derived from an EMBL/GenBank/DDBJ whole genome shotgun (WGS) entry which is preliminary data.</text>
</comment>
<dbReference type="PROSITE" id="PS52029">
    <property type="entry name" value="LD_TPASE"/>
    <property type="match status" value="1"/>
</dbReference>
<evidence type="ECO:0000256" key="4">
    <source>
        <dbReference type="ARBA" id="ARBA00022679"/>
    </source>
</evidence>
<gene>
    <name evidence="11" type="ORF">HXL70_07300</name>
</gene>
<dbReference type="GO" id="GO:0018104">
    <property type="term" value="P:peptidoglycan-protein cross-linking"/>
    <property type="evidence" value="ECO:0007669"/>
    <property type="project" value="TreeGrafter"/>
</dbReference>
<dbReference type="CDD" id="cd16913">
    <property type="entry name" value="YkuD_like"/>
    <property type="match status" value="1"/>
</dbReference>
<dbReference type="PANTHER" id="PTHR30582:SF24">
    <property type="entry name" value="L,D-TRANSPEPTIDASE ERFK_SRFK-RELATED"/>
    <property type="match status" value="1"/>
</dbReference>
<feature type="active site" description="Nucleophile" evidence="9">
    <location>
        <position position="154"/>
    </location>
</feature>
<evidence type="ECO:0000256" key="7">
    <source>
        <dbReference type="ARBA" id="ARBA00022984"/>
    </source>
</evidence>
<accession>A0A930B8Z6</accession>
<comment type="similarity">
    <text evidence="2">Belongs to the YkuD family.</text>
</comment>
<feature type="active site" description="Proton donor/acceptor" evidence="9">
    <location>
        <position position="138"/>
    </location>
</feature>
<dbReference type="GO" id="GO:0008360">
    <property type="term" value="P:regulation of cell shape"/>
    <property type="evidence" value="ECO:0007669"/>
    <property type="project" value="UniProtKB-UniRule"/>
</dbReference>
<organism evidence="11 12">
    <name type="scientific">Dialister invisus</name>
    <dbReference type="NCBI Taxonomy" id="218538"/>
    <lineage>
        <taxon>Bacteria</taxon>
        <taxon>Bacillati</taxon>
        <taxon>Bacillota</taxon>
        <taxon>Negativicutes</taxon>
        <taxon>Veillonellales</taxon>
        <taxon>Veillonellaceae</taxon>
        <taxon>Dialister</taxon>
    </lineage>
</organism>
<dbReference type="Gene3D" id="2.40.440.10">
    <property type="entry name" value="L,D-transpeptidase catalytic domain-like"/>
    <property type="match status" value="1"/>
</dbReference>
<dbReference type="EMBL" id="JABZMK010000058">
    <property type="protein sequence ID" value="MBF1129832.1"/>
    <property type="molecule type" value="Genomic_DNA"/>
</dbReference>
<comment type="pathway">
    <text evidence="1 9">Cell wall biogenesis; peptidoglycan biosynthesis.</text>
</comment>
<dbReference type="InterPro" id="IPR050979">
    <property type="entry name" value="LD-transpeptidase"/>
</dbReference>
<evidence type="ECO:0000259" key="10">
    <source>
        <dbReference type="PROSITE" id="PS52029"/>
    </source>
</evidence>
<dbReference type="InterPro" id="IPR038063">
    <property type="entry name" value="Transpep_catalytic_dom"/>
</dbReference>
<evidence type="ECO:0000256" key="9">
    <source>
        <dbReference type="PROSITE-ProRule" id="PRU01373"/>
    </source>
</evidence>
<keyword evidence="3" id="KW-0328">Glycosyltransferase</keyword>